<dbReference type="AlphaFoldDB" id="A0A7Z1B158"/>
<dbReference type="Gene3D" id="3.40.30.120">
    <property type="match status" value="1"/>
</dbReference>
<evidence type="ECO:0000313" key="5">
    <source>
        <dbReference type="EMBL" id="OLF14305.1"/>
    </source>
</evidence>
<feature type="domain" description="FAD-binding" evidence="4">
    <location>
        <begin position="2"/>
        <end position="329"/>
    </location>
</feature>
<comment type="cofactor">
    <cofactor evidence="1">
        <name>FAD</name>
        <dbReference type="ChEBI" id="CHEBI:57692"/>
    </cofactor>
</comment>
<dbReference type="Gene3D" id="3.30.70.2450">
    <property type="match status" value="1"/>
</dbReference>
<proteinExistence type="predicted"/>
<protein>
    <submittedName>
        <fullName evidence="5">FAD-dependent oxidoreductase</fullName>
    </submittedName>
</protein>
<evidence type="ECO:0000256" key="1">
    <source>
        <dbReference type="ARBA" id="ARBA00001974"/>
    </source>
</evidence>
<dbReference type="PANTHER" id="PTHR43004:SF19">
    <property type="entry name" value="BINDING MONOOXYGENASE, PUTATIVE (JCVI)-RELATED"/>
    <property type="match status" value="1"/>
</dbReference>
<evidence type="ECO:0000256" key="3">
    <source>
        <dbReference type="ARBA" id="ARBA00022827"/>
    </source>
</evidence>
<sequence>MSEVIVVGAGPTGLLLAGDLAESGVTVTVLDKRDGRVSNLSRAFAVHARTLEMLDARGLVEELDRTGVGRVTSVELFRRVRVDLGRLASRFPYMLVTPQYNVERALLARAVEAGAKIVYDAAVTAVRQDATGAEVDTTGGTYRADYVVGADGFHSAVRDALGQPFPGRSVLKSIMLADVRLRETPPDTLTVNGSGSEFTFIAPFGDGWWRVFAWDRRGDVTDDTPLELDEVRAITRRALGTDFGMYEARWLSRFHSDERQAPHYRLGRVFLAGDAAHVHSPAGGMGMNTGLQDAANLSWKLAAVLHGAPDALLDTYQTERHPVGEEVLRISGTLIRLAMARSRVTRALRGMVGGIALRVPAIHRTLTGRLTALGFRYPAPAGEHRLTGTRQPDLPLADGTRLYEALRGGRFVLVGAADLTGWDDRVRVVTPAQPRTDTVLVRPDGYVAKIFTGTPDPTALRDTLTALAGRPVTDQAHVAARPVIR</sequence>
<name>A0A7Z1B158_9PSEU</name>
<dbReference type="GO" id="GO:0071949">
    <property type="term" value="F:FAD binding"/>
    <property type="evidence" value="ECO:0007669"/>
    <property type="project" value="InterPro"/>
</dbReference>
<dbReference type="GO" id="GO:0016709">
    <property type="term" value="F:oxidoreductase activity, acting on paired donors, with incorporation or reduction of molecular oxygen, NAD(P)H as one donor, and incorporation of one atom of oxygen"/>
    <property type="evidence" value="ECO:0007669"/>
    <property type="project" value="UniProtKB-ARBA"/>
</dbReference>
<dbReference type="EMBL" id="MSIF01000001">
    <property type="protein sequence ID" value="OLF14305.1"/>
    <property type="molecule type" value="Genomic_DNA"/>
</dbReference>
<dbReference type="Gene3D" id="3.50.50.60">
    <property type="entry name" value="FAD/NAD(P)-binding domain"/>
    <property type="match status" value="1"/>
</dbReference>
<dbReference type="Pfam" id="PF21274">
    <property type="entry name" value="Rng_hyd_C"/>
    <property type="match status" value="1"/>
</dbReference>
<dbReference type="Pfam" id="PF01494">
    <property type="entry name" value="FAD_binding_3"/>
    <property type="match status" value="1"/>
</dbReference>
<accession>A0A7Z1B158</accession>
<dbReference type="RefSeq" id="WP_075131252.1">
    <property type="nucleotide sequence ID" value="NZ_MSIF01000001.1"/>
</dbReference>
<dbReference type="SUPFAM" id="SSF51905">
    <property type="entry name" value="FAD/NAD(P)-binding domain"/>
    <property type="match status" value="1"/>
</dbReference>
<dbReference type="PRINTS" id="PR00420">
    <property type="entry name" value="RNGMNOXGNASE"/>
</dbReference>
<reference evidence="5 6" key="1">
    <citation type="submission" date="2016-12" db="EMBL/GenBank/DDBJ databases">
        <title>The draft genome sequence of Actinophytocola xinjiangensis.</title>
        <authorList>
            <person name="Wang W."/>
            <person name="Yuan L."/>
        </authorList>
    </citation>
    <scope>NUCLEOTIDE SEQUENCE [LARGE SCALE GENOMIC DNA]</scope>
    <source>
        <strain evidence="5 6">CGMCC 4.4663</strain>
    </source>
</reference>
<evidence type="ECO:0000256" key="2">
    <source>
        <dbReference type="ARBA" id="ARBA00022630"/>
    </source>
</evidence>
<evidence type="ECO:0000259" key="4">
    <source>
        <dbReference type="Pfam" id="PF01494"/>
    </source>
</evidence>
<dbReference type="InterPro" id="IPR036188">
    <property type="entry name" value="FAD/NAD-bd_sf"/>
</dbReference>
<organism evidence="5 6">
    <name type="scientific">Actinophytocola xinjiangensis</name>
    <dbReference type="NCBI Taxonomy" id="485602"/>
    <lineage>
        <taxon>Bacteria</taxon>
        <taxon>Bacillati</taxon>
        <taxon>Actinomycetota</taxon>
        <taxon>Actinomycetes</taxon>
        <taxon>Pseudonocardiales</taxon>
        <taxon>Pseudonocardiaceae</taxon>
    </lineage>
</organism>
<gene>
    <name evidence="5" type="ORF">BLA60_03985</name>
</gene>
<keyword evidence="6" id="KW-1185">Reference proteome</keyword>
<dbReference type="Proteomes" id="UP000185696">
    <property type="component" value="Unassembled WGS sequence"/>
</dbReference>
<keyword evidence="3" id="KW-0274">FAD</keyword>
<dbReference type="InterPro" id="IPR002938">
    <property type="entry name" value="FAD-bd"/>
</dbReference>
<comment type="caution">
    <text evidence="5">The sequence shown here is derived from an EMBL/GenBank/DDBJ whole genome shotgun (WGS) entry which is preliminary data.</text>
</comment>
<dbReference type="PANTHER" id="PTHR43004">
    <property type="entry name" value="TRK SYSTEM POTASSIUM UPTAKE PROTEIN"/>
    <property type="match status" value="1"/>
</dbReference>
<evidence type="ECO:0000313" key="6">
    <source>
        <dbReference type="Proteomes" id="UP000185696"/>
    </source>
</evidence>
<dbReference type="OrthoDB" id="4141215at2"/>
<dbReference type="InterPro" id="IPR050641">
    <property type="entry name" value="RIFMO-like"/>
</dbReference>
<keyword evidence="2" id="KW-0285">Flavoprotein</keyword>